<sequence length="410" mass="45865">MFAEEASGLLVRRERPELRYLGSTGSVDGVNLCVASPLGQSEATYWSKERGEPLEESVRQRLGWGDSLPVFLRHQSFFVRCGSSLLYRPGGYDFTSLPIDVNASEVEGGLLFTEIFQDDYFELNTMNPVLQELYTNLLKYWIAEVDIDGYRITAASHITADFSAYLSTHLRFYAAALGKENFFVVGEVNQATTPYGGSHIGRVQPGTGPATLPQKVQGTLEELCQYYSALPEQVPGFLSTYPLQEVYQLRDTCLGTGWNAMDLYQQPGAAKAVRKARDTLKAQGDMRLSMAAVEPAYCNLCLFQYRKMRDCNLCLGTSSGHGHRIPKGQTQSVCGLTKISSYFFRNSKHLRPSYVAKIAHGTSEADAKRQVKGAVSKTSKLKKQEAKMLKAKEKHEEEEEEEEEEEQQLH</sequence>
<comment type="caution">
    <text evidence="2">The sequence shown here is derived from an EMBL/GenBank/DDBJ whole genome shotgun (WGS) entry which is preliminary data.</text>
</comment>
<evidence type="ECO:0000256" key="1">
    <source>
        <dbReference type="SAM" id="MobiDB-lite"/>
    </source>
</evidence>
<dbReference type="SUPFAM" id="SSF51445">
    <property type="entry name" value="(Trans)glycosidases"/>
    <property type="match status" value="1"/>
</dbReference>
<dbReference type="EMBL" id="CAJNDS010000280">
    <property type="protein sequence ID" value="CAE7037990.1"/>
    <property type="molecule type" value="Genomic_DNA"/>
</dbReference>
<dbReference type="AlphaFoldDB" id="A0A812IGN6"/>
<dbReference type="Gene3D" id="3.20.20.80">
    <property type="entry name" value="Glycosidases"/>
    <property type="match status" value="1"/>
</dbReference>
<feature type="compositionally biased region" description="Acidic residues" evidence="1">
    <location>
        <begin position="396"/>
        <end position="410"/>
    </location>
</feature>
<name>A0A812IGN6_9DINO</name>
<evidence type="ECO:0000313" key="2">
    <source>
        <dbReference type="EMBL" id="CAE7037990.1"/>
    </source>
</evidence>
<feature type="compositionally biased region" description="Basic and acidic residues" evidence="1">
    <location>
        <begin position="382"/>
        <end position="395"/>
    </location>
</feature>
<proteinExistence type="predicted"/>
<feature type="region of interest" description="Disordered" evidence="1">
    <location>
        <begin position="365"/>
        <end position="410"/>
    </location>
</feature>
<dbReference type="OrthoDB" id="433247at2759"/>
<dbReference type="InterPro" id="IPR017853">
    <property type="entry name" value="GH"/>
</dbReference>
<protein>
    <submittedName>
        <fullName evidence="2">Mok13 protein</fullName>
    </submittedName>
</protein>
<reference evidence="2" key="1">
    <citation type="submission" date="2021-02" db="EMBL/GenBank/DDBJ databases">
        <authorList>
            <person name="Dougan E. K."/>
            <person name="Rhodes N."/>
            <person name="Thang M."/>
            <person name="Chan C."/>
        </authorList>
    </citation>
    <scope>NUCLEOTIDE SEQUENCE</scope>
</reference>
<organism evidence="2 3">
    <name type="scientific">Symbiodinium natans</name>
    <dbReference type="NCBI Taxonomy" id="878477"/>
    <lineage>
        <taxon>Eukaryota</taxon>
        <taxon>Sar</taxon>
        <taxon>Alveolata</taxon>
        <taxon>Dinophyceae</taxon>
        <taxon>Suessiales</taxon>
        <taxon>Symbiodiniaceae</taxon>
        <taxon>Symbiodinium</taxon>
    </lineage>
</organism>
<evidence type="ECO:0000313" key="3">
    <source>
        <dbReference type="Proteomes" id="UP000604046"/>
    </source>
</evidence>
<accession>A0A812IGN6</accession>
<keyword evidence="3" id="KW-1185">Reference proteome</keyword>
<gene>
    <name evidence="2" type="primary">mok13</name>
    <name evidence="2" type="ORF">SNAT2548_LOCUS4561</name>
</gene>
<dbReference type="Proteomes" id="UP000604046">
    <property type="component" value="Unassembled WGS sequence"/>
</dbReference>